<dbReference type="GO" id="GO:0016403">
    <property type="term" value="F:dimethylargininase activity"/>
    <property type="evidence" value="ECO:0007669"/>
    <property type="project" value="TreeGrafter"/>
</dbReference>
<dbReference type="Pfam" id="PF19420">
    <property type="entry name" value="DDAH_eukar"/>
    <property type="match status" value="1"/>
</dbReference>
<evidence type="ECO:0000256" key="2">
    <source>
        <dbReference type="ARBA" id="ARBA00022801"/>
    </source>
</evidence>
<feature type="active site" description="Nucleophile" evidence="3">
    <location>
        <position position="254"/>
    </location>
</feature>
<dbReference type="PANTHER" id="PTHR12737">
    <property type="entry name" value="DIMETHYLARGININE DIMETHYLAMINOHYDROLASE"/>
    <property type="match status" value="1"/>
</dbReference>
<dbReference type="Proteomes" id="UP000269591">
    <property type="component" value="Unassembled WGS sequence"/>
</dbReference>
<dbReference type="RefSeq" id="WP_123207751.1">
    <property type="nucleotide sequence ID" value="NZ_JBHTHO010000018.1"/>
</dbReference>
<proteinExistence type="inferred from homology"/>
<evidence type="ECO:0000313" key="5">
    <source>
        <dbReference type="Proteomes" id="UP000269591"/>
    </source>
</evidence>
<evidence type="ECO:0000256" key="3">
    <source>
        <dbReference type="PIRSR" id="PIRSR633199-1"/>
    </source>
</evidence>
<dbReference type="GO" id="GO:0006525">
    <property type="term" value="P:arginine metabolic process"/>
    <property type="evidence" value="ECO:0007669"/>
    <property type="project" value="TreeGrafter"/>
</dbReference>
<comment type="caution">
    <text evidence="4">The sequence shown here is derived from an EMBL/GenBank/DDBJ whole genome shotgun (WGS) entry which is preliminary data.</text>
</comment>
<dbReference type="Gene3D" id="3.75.10.10">
    <property type="entry name" value="L-arginine/glycine Amidinotransferase, Chain A"/>
    <property type="match status" value="1"/>
</dbReference>
<dbReference type="InterPro" id="IPR033199">
    <property type="entry name" value="DDAH-like"/>
</dbReference>
<name>A0A3N0B4I4_9ACTN</name>
<accession>A0A3N0B4I4</accession>
<protein>
    <submittedName>
        <fullName evidence="4">N(G),N(G)-dimethylarginine dimethylaminohydrolase</fullName>
    </submittedName>
</protein>
<feature type="active site" description="Proton donor" evidence="3">
    <location>
        <position position="167"/>
    </location>
</feature>
<dbReference type="EMBL" id="QIBX01000001">
    <property type="protein sequence ID" value="RNL41888.1"/>
    <property type="molecule type" value="Genomic_DNA"/>
</dbReference>
<dbReference type="AlphaFoldDB" id="A0A3N0B4I4"/>
<sequence length="259" mass="28626">MARKFTNVIVRRPGKSLCDGITSAPELGKPIYEKAIEQHDAYIEALKQCGVEVTVLPALEEYPDSCFVEDTAVITRCGAIIDNPGAGSRNGEAKEMEPTIRQFFDDEHIAHITAPGTLEGGDVMMVGDHFYVGRSARTNEEGIRQFIEILEGWGLSGSEVPLEYVLHLKTGVNYLEDNNMLVAGEFVTKPEFQKYNLIEVPEEEAYGANCIWVNGTVIVPEGYPTVLAKVQELGYKTLVVDTSEYRKIDGGLSCLSLRF</sequence>
<organism evidence="4 5">
    <name type="scientific">Slackia equolifaciens</name>
    <dbReference type="NCBI Taxonomy" id="498718"/>
    <lineage>
        <taxon>Bacteria</taxon>
        <taxon>Bacillati</taxon>
        <taxon>Actinomycetota</taxon>
        <taxon>Coriobacteriia</taxon>
        <taxon>Eggerthellales</taxon>
        <taxon>Eggerthellaceae</taxon>
        <taxon>Slackia</taxon>
    </lineage>
</organism>
<keyword evidence="5" id="KW-1185">Reference proteome</keyword>
<dbReference type="GO" id="GO:0016597">
    <property type="term" value="F:amino acid binding"/>
    <property type="evidence" value="ECO:0007669"/>
    <property type="project" value="TreeGrafter"/>
</dbReference>
<keyword evidence="2 4" id="KW-0378">Hydrolase</keyword>
<dbReference type="OrthoDB" id="3196313at2"/>
<comment type="similarity">
    <text evidence="1">Belongs to the DDAH family.</text>
</comment>
<dbReference type="SUPFAM" id="SSF55909">
    <property type="entry name" value="Pentein"/>
    <property type="match status" value="1"/>
</dbReference>
<dbReference type="GO" id="GO:0000052">
    <property type="term" value="P:citrulline metabolic process"/>
    <property type="evidence" value="ECO:0007669"/>
    <property type="project" value="TreeGrafter"/>
</dbReference>
<evidence type="ECO:0000256" key="1">
    <source>
        <dbReference type="ARBA" id="ARBA00008532"/>
    </source>
</evidence>
<gene>
    <name evidence="4" type="ORF">DMP06_00275</name>
</gene>
<dbReference type="GO" id="GO:0045429">
    <property type="term" value="P:positive regulation of nitric oxide biosynthetic process"/>
    <property type="evidence" value="ECO:0007669"/>
    <property type="project" value="TreeGrafter"/>
</dbReference>
<dbReference type="PANTHER" id="PTHR12737:SF9">
    <property type="entry name" value="DIMETHYLARGININASE"/>
    <property type="match status" value="1"/>
</dbReference>
<reference evidence="5" key="1">
    <citation type="submission" date="2018-05" db="EMBL/GenBank/DDBJ databases">
        <title>Genome Sequencing of selected type strains of the family Eggerthellaceae.</title>
        <authorList>
            <person name="Danylec N."/>
            <person name="Stoll D.A."/>
            <person name="Doetsch A."/>
            <person name="Huch M."/>
        </authorList>
    </citation>
    <scope>NUCLEOTIDE SEQUENCE [LARGE SCALE GENOMIC DNA]</scope>
    <source>
        <strain evidence="5">DSM 24851</strain>
    </source>
</reference>
<evidence type="ECO:0000313" key="4">
    <source>
        <dbReference type="EMBL" id="RNL41888.1"/>
    </source>
</evidence>